<dbReference type="SMART" id="SM00939">
    <property type="entry name" value="PepX_C"/>
    <property type="match status" value="1"/>
</dbReference>
<dbReference type="Gene3D" id="3.40.50.1820">
    <property type="entry name" value="alpha/beta hydrolase"/>
    <property type="match status" value="2"/>
</dbReference>
<keyword evidence="2" id="KW-0732">Signal</keyword>
<dbReference type="AlphaFoldDB" id="A0A8J3QQ47"/>
<evidence type="ECO:0000256" key="2">
    <source>
        <dbReference type="SAM" id="SignalP"/>
    </source>
</evidence>
<feature type="chain" id="PRO_5035217488" description="Xaa-Pro dipeptidyl-peptidase C-terminal domain-containing protein" evidence="2">
    <location>
        <begin position="39"/>
        <end position="901"/>
    </location>
</feature>
<protein>
    <recommendedName>
        <fullName evidence="3">Xaa-Pro dipeptidyl-peptidase C-terminal domain-containing protein</fullName>
    </recommendedName>
</protein>
<keyword evidence="5" id="KW-1185">Reference proteome</keyword>
<dbReference type="RefSeq" id="WP_203918515.1">
    <property type="nucleotide sequence ID" value="NZ_BONZ01000030.1"/>
</dbReference>
<dbReference type="SUPFAM" id="SSF49785">
    <property type="entry name" value="Galactose-binding domain-like"/>
    <property type="match status" value="1"/>
</dbReference>
<keyword evidence="1" id="KW-0378">Hydrolase</keyword>
<comment type="caution">
    <text evidence="4">The sequence shown here is derived from an EMBL/GenBank/DDBJ whole genome shotgun (WGS) entry which is preliminary data.</text>
</comment>
<dbReference type="Proteomes" id="UP000642748">
    <property type="component" value="Unassembled WGS sequence"/>
</dbReference>
<proteinExistence type="predicted"/>
<sequence length="901" mass="94831">MHAARGYWIRRTWKPARALIALVAAVLAVLSPARVAQAAPVDPLASCAVPTFADGLAQSVFSSNSATWVRGEAWVEVPGVDSDRDGVPDRVHLDITRPAETADPACHYKAPVIFEASPYFANLGPNANWSVDHEIGFPPATRPAQTPFTIRNTSPIASNDFNTTWLPRGFAVVHADSLGTGWSTGCATDGASNETLGVKAVVDWLNGRATAYTSVDGDATLPAPDWTSGKVGMMGTSYNGTLPIAAATTGVQGLDAIVPISPVVSYYDYYRTNGMVRGPGGWQGEDSDVLADVVNTRRSAATGWQPDASFCRPVIQDITANIDRASGDYTAFWNDRNLMNDVSKIHAAVLLAHGNNDENVMTRQAAEFYEALRRLGVPHQFYFHRGGHGGSPPDVMVNRWFTRYLYGVRNGVEDLPHAWVVREANACPPRQTPATGDQSNTATLSVADSGQLTLGFTATIPITAPDGTVSTTTRLISKIPDPGHIVLASAVATGAGQRVADGASVSLACGSANPTPYAEWPDPAAAPATLDFAAGAPAIGGLTFAPGSATTETLVDDASVTATTSANAASSTVRLLYRTPPLTQDVRISGTPWLSLWMSFSKPKANLTGVLVDYPPTGNATILSRGWLDPENRDSPAKTEAVTPGQYNRMHFDLQPKDLVVVAGHRIGVMIISSDYEHTIRPAPGTQLTMDLARSSVQLPIVGGAAALAAATGAGSPAEQLDAVRVSVDRMGLPAAVANQLRITLIDASRKIGTPAACTRLDDFLRQVFDLAGGPHPTVTMDQAERLMSASQVGTQLGCSDPGGTTVYLADETYLTATPAAAETDLIELAETIEGFGLAPGVADSLTNLAWSVAEQVAGGSPAVCGRLDGLVQTIAHDRLTAQQRATLDARTPRLKAELSC</sequence>
<dbReference type="InterPro" id="IPR029058">
    <property type="entry name" value="AB_hydrolase_fold"/>
</dbReference>
<dbReference type="SUPFAM" id="SSF53474">
    <property type="entry name" value="alpha/beta-Hydrolases"/>
    <property type="match status" value="1"/>
</dbReference>
<evidence type="ECO:0000313" key="5">
    <source>
        <dbReference type="Proteomes" id="UP000642748"/>
    </source>
</evidence>
<dbReference type="InterPro" id="IPR008979">
    <property type="entry name" value="Galactose-bd-like_sf"/>
</dbReference>
<dbReference type="Gene3D" id="2.60.120.260">
    <property type="entry name" value="Galactose-binding domain-like"/>
    <property type="match status" value="1"/>
</dbReference>
<organism evidence="4 5">
    <name type="scientific">Rugosimonospora africana</name>
    <dbReference type="NCBI Taxonomy" id="556532"/>
    <lineage>
        <taxon>Bacteria</taxon>
        <taxon>Bacillati</taxon>
        <taxon>Actinomycetota</taxon>
        <taxon>Actinomycetes</taxon>
        <taxon>Micromonosporales</taxon>
        <taxon>Micromonosporaceae</taxon>
        <taxon>Rugosimonospora</taxon>
    </lineage>
</organism>
<feature type="signal peptide" evidence="2">
    <location>
        <begin position="1"/>
        <end position="38"/>
    </location>
</feature>
<accession>A0A8J3QQ47</accession>
<feature type="domain" description="Xaa-Pro dipeptidyl-peptidase C-terminal" evidence="3">
    <location>
        <begin position="398"/>
        <end position="698"/>
    </location>
</feature>
<evidence type="ECO:0000259" key="3">
    <source>
        <dbReference type="SMART" id="SM00939"/>
    </source>
</evidence>
<dbReference type="Pfam" id="PF08530">
    <property type="entry name" value="PepX_C"/>
    <property type="match status" value="1"/>
</dbReference>
<dbReference type="InterPro" id="IPR000383">
    <property type="entry name" value="Xaa-Pro-like_dom"/>
</dbReference>
<dbReference type="InterPro" id="IPR013736">
    <property type="entry name" value="Xaa-Pro_dipept_C"/>
</dbReference>
<evidence type="ECO:0000256" key="1">
    <source>
        <dbReference type="ARBA" id="ARBA00022801"/>
    </source>
</evidence>
<name>A0A8J3QQ47_9ACTN</name>
<evidence type="ECO:0000313" key="4">
    <source>
        <dbReference type="EMBL" id="GIH14864.1"/>
    </source>
</evidence>
<reference evidence="4" key="1">
    <citation type="submission" date="2021-01" db="EMBL/GenBank/DDBJ databases">
        <title>Whole genome shotgun sequence of Rugosimonospora africana NBRC 104875.</title>
        <authorList>
            <person name="Komaki H."/>
            <person name="Tamura T."/>
        </authorList>
    </citation>
    <scope>NUCLEOTIDE SEQUENCE</scope>
    <source>
        <strain evidence="4">NBRC 104875</strain>
    </source>
</reference>
<dbReference type="Pfam" id="PF02129">
    <property type="entry name" value="Peptidase_S15"/>
    <property type="match status" value="1"/>
</dbReference>
<gene>
    <name evidence="4" type="ORF">Raf01_30360</name>
</gene>
<dbReference type="EMBL" id="BONZ01000030">
    <property type="protein sequence ID" value="GIH14864.1"/>
    <property type="molecule type" value="Genomic_DNA"/>
</dbReference>
<dbReference type="GO" id="GO:0008239">
    <property type="term" value="F:dipeptidyl-peptidase activity"/>
    <property type="evidence" value="ECO:0007669"/>
    <property type="project" value="InterPro"/>
</dbReference>